<dbReference type="AlphaFoldDB" id="A0A3E0VVZ5"/>
<dbReference type="InterPro" id="IPR000462">
    <property type="entry name" value="CDP-OH_P_trans"/>
</dbReference>
<comment type="similarity">
    <text evidence="2">Belongs to the CDP-alcohol phosphatidyltransferase class-I family.</text>
</comment>
<dbReference type="Pfam" id="PF01066">
    <property type="entry name" value="CDP-OH_P_transf"/>
    <property type="match status" value="1"/>
</dbReference>
<dbReference type="InterPro" id="IPR043130">
    <property type="entry name" value="CDP-OH_PTrfase_TM_dom"/>
</dbReference>
<reference evidence="4 5" key="1">
    <citation type="submission" date="2017-04" db="EMBL/GenBank/DDBJ databases">
        <title>Comparative genome analysis of Subtercola boreus.</title>
        <authorList>
            <person name="Cho Y.-J."/>
            <person name="Cho A."/>
            <person name="Kim O.-S."/>
            <person name="Lee J.-I."/>
        </authorList>
    </citation>
    <scope>NUCLEOTIDE SEQUENCE [LARGE SCALE GENOMIC DNA]</scope>
    <source>
        <strain evidence="4 5">P27444</strain>
    </source>
</reference>
<evidence type="ECO:0000256" key="2">
    <source>
        <dbReference type="RuleBase" id="RU003750"/>
    </source>
</evidence>
<keyword evidence="1 2" id="KW-0808">Transferase</keyword>
<comment type="caution">
    <text evidence="4">The sequence shown here is derived from an EMBL/GenBank/DDBJ whole genome shotgun (WGS) entry which is preliminary data.</text>
</comment>
<protein>
    <submittedName>
        <fullName evidence="4">CDP-alcohol phosphatidyltransferase</fullName>
    </submittedName>
</protein>
<feature type="transmembrane region" description="Helical" evidence="3">
    <location>
        <begin position="61"/>
        <end position="94"/>
    </location>
</feature>
<dbReference type="OrthoDB" id="7390033at2"/>
<dbReference type="RefSeq" id="WP_116282959.1">
    <property type="nucleotide sequence ID" value="NZ_NBXA01000020.1"/>
</dbReference>
<dbReference type="EMBL" id="NBXA01000020">
    <property type="protein sequence ID" value="RFA13017.1"/>
    <property type="molecule type" value="Genomic_DNA"/>
</dbReference>
<accession>A0A3E0VVZ5</accession>
<dbReference type="GO" id="GO:0016020">
    <property type="term" value="C:membrane"/>
    <property type="evidence" value="ECO:0007669"/>
    <property type="project" value="InterPro"/>
</dbReference>
<dbReference type="GO" id="GO:0016780">
    <property type="term" value="F:phosphotransferase activity, for other substituted phosphate groups"/>
    <property type="evidence" value="ECO:0007669"/>
    <property type="project" value="InterPro"/>
</dbReference>
<keyword evidence="3" id="KW-0812">Transmembrane</keyword>
<feature type="transmembrane region" description="Helical" evidence="3">
    <location>
        <begin position="211"/>
        <end position="230"/>
    </location>
</feature>
<evidence type="ECO:0000256" key="1">
    <source>
        <dbReference type="ARBA" id="ARBA00022679"/>
    </source>
</evidence>
<dbReference type="InterPro" id="IPR048254">
    <property type="entry name" value="CDP_ALCOHOL_P_TRANSF_CS"/>
</dbReference>
<keyword evidence="3" id="KW-1133">Transmembrane helix</keyword>
<sequence>MSVASTETYRQTVSRLASAQKKAAPGAPAYSIYVNRRVGRYLAAWAFRAGLTPNRVSGISALFTFTGIVLLAALPVSWISGIAVALLLAIGYAFDSADGQVARLRGGGSLSGEWLDHVVDSVKIASLHLAVLITLFLHVDLTTPWLLLIPIVYSVVACVSFFAMILNDQLKRGRTGPAAPRGRASLLRSLLVVPTDYGILCLVFALMGSPVLFIAVYGLMALANAGHLVLASRKWFHDMTELDASLSARPETVAA</sequence>
<name>A0A3E0VVZ5_9MICO</name>
<feature type="transmembrane region" description="Helical" evidence="3">
    <location>
        <begin position="186"/>
        <end position="205"/>
    </location>
</feature>
<organism evidence="4 5">
    <name type="scientific">Subtercola boreus</name>
    <dbReference type="NCBI Taxonomy" id="120213"/>
    <lineage>
        <taxon>Bacteria</taxon>
        <taxon>Bacillati</taxon>
        <taxon>Actinomycetota</taxon>
        <taxon>Actinomycetes</taxon>
        <taxon>Micrococcales</taxon>
        <taxon>Microbacteriaceae</taxon>
        <taxon>Subtercola</taxon>
    </lineage>
</organism>
<evidence type="ECO:0000313" key="5">
    <source>
        <dbReference type="Proteomes" id="UP000256709"/>
    </source>
</evidence>
<proteinExistence type="inferred from homology"/>
<dbReference type="Gene3D" id="1.20.120.1760">
    <property type="match status" value="1"/>
</dbReference>
<dbReference type="PROSITE" id="PS00379">
    <property type="entry name" value="CDP_ALCOHOL_P_TRANSF"/>
    <property type="match status" value="1"/>
</dbReference>
<evidence type="ECO:0000313" key="4">
    <source>
        <dbReference type="EMBL" id="RFA13017.1"/>
    </source>
</evidence>
<evidence type="ECO:0000256" key="3">
    <source>
        <dbReference type="SAM" id="Phobius"/>
    </source>
</evidence>
<feature type="transmembrane region" description="Helical" evidence="3">
    <location>
        <begin position="145"/>
        <end position="166"/>
    </location>
</feature>
<keyword evidence="3" id="KW-0472">Membrane</keyword>
<gene>
    <name evidence="4" type="ORF">B7R21_09240</name>
</gene>
<dbReference type="Proteomes" id="UP000256709">
    <property type="component" value="Unassembled WGS sequence"/>
</dbReference>
<dbReference type="GO" id="GO:0008654">
    <property type="term" value="P:phospholipid biosynthetic process"/>
    <property type="evidence" value="ECO:0007669"/>
    <property type="project" value="InterPro"/>
</dbReference>